<dbReference type="SUPFAM" id="SSF51569">
    <property type="entry name" value="Aldolase"/>
    <property type="match status" value="1"/>
</dbReference>
<dbReference type="AlphaFoldDB" id="A0A382S1H4"/>
<reference evidence="2" key="1">
    <citation type="submission" date="2018-05" db="EMBL/GenBank/DDBJ databases">
        <authorList>
            <person name="Lanie J.A."/>
            <person name="Ng W.-L."/>
            <person name="Kazmierczak K.M."/>
            <person name="Andrzejewski T.M."/>
            <person name="Davidsen T.M."/>
            <person name="Wayne K.J."/>
            <person name="Tettelin H."/>
            <person name="Glass J.I."/>
            <person name="Rusch D."/>
            <person name="Podicherti R."/>
            <person name="Tsui H.-C.T."/>
            <person name="Winkler M.E."/>
        </authorList>
    </citation>
    <scope>NUCLEOTIDE SEQUENCE</scope>
</reference>
<dbReference type="EMBL" id="UINC01125742">
    <property type="protein sequence ID" value="SVD03784.1"/>
    <property type="molecule type" value="Genomic_DNA"/>
</dbReference>
<dbReference type="Gene3D" id="3.20.20.70">
    <property type="entry name" value="Aldolase class I"/>
    <property type="match status" value="1"/>
</dbReference>
<dbReference type="InterPro" id="IPR013785">
    <property type="entry name" value="Aldolase_TIM"/>
</dbReference>
<dbReference type="Pfam" id="PF03102">
    <property type="entry name" value="NeuB"/>
    <property type="match status" value="1"/>
</dbReference>
<proteinExistence type="predicted"/>
<gene>
    <name evidence="2" type="ORF">METZ01_LOCUS356638</name>
</gene>
<evidence type="ECO:0000259" key="1">
    <source>
        <dbReference type="Pfam" id="PF03102"/>
    </source>
</evidence>
<sequence>MKTTVVAEIGSNWEGNIIKAKKIIRECKKSGADAVKFQMWRANDLYDAKHSSWKVIKKSELTFNQASIMKKFADKIKIDFFCSVFFPEAVDFLESINVKRYKIASRTCLLKDPFALETLKKKASTKKPVIISMGMGGNKKKILKMFSKNNKTFCYCISEYPLEFKKIDWAMALQYDGFSDHTMGIVAPIIFAILKKIKNPKKIYIEKHVK</sequence>
<dbReference type="PANTHER" id="PTHR42966">
    <property type="entry name" value="N-ACETYLNEURAMINATE SYNTHASE"/>
    <property type="match status" value="1"/>
</dbReference>
<dbReference type="GO" id="GO:0047444">
    <property type="term" value="F:N-acylneuraminate-9-phosphate synthase activity"/>
    <property type="evidence" value="ECO:0007669"/>
    <property type="project" value="TreeGrafter"/>
</dbReference>
<evidence type="ECO:0000313" key="2">
    <source>
        <dbReference type="EMBL" id="SVD03784.1"/>
    </source>
</evidence>
<feature type="domain" description="PseI/NeuA/B-like" evidence="1">
    <location>
        <begin position="23"/>
        <end position="190"/>
    </location>
</feature>
<dbReference type="InterPro" id="IPR013132">
    <property type="entry name" value="PseI/NeuA/B-like_N"/>
</dbReference>
<feature type="non-terminal residue" evidence="2">
    <location>
        <position position="210"/>
    </location>
</feature>
<dbReference type="InterPro" id="IPR051690">
    <property type="entry name" value="PseI-like"/>
</dbReference>
<protein>
    <recommendedName>
        <fullName evidence="1">PseI/NeuA/B-like domain-containing protein</fullName>
    </recommendedName>
</protein>
<name>A0A382S1H4_9ZZZZ</name>
<dbReference type="PANTHER" id="PTHR42966:SF1">
    <property type="entry name" value="SIALIC ACID SYNTHASE"/>
    <property type="match status" value="1"/>
</dbReference>
<accession>A0A382S1H4</accession>
<dbReference type="GO" id="GO:0016051">
    <property type="term" value="P:carbohydrate biosynthetic process"/>
    <property type="evidence" value="ECO:0007669"/>
    <property type="project" value="InterPro"/>
</dbReference>
<organism evidence="2">
    <name type="scientific">marine metagenome</name>
    <dbReference type="NCBI Taxonomy" id="408172"/>
    <lineage>
        <taxon>unclassified sequences</taxon>
        <taxon>metagenomes</taxon>
        <taxon>ecological metagenomes</taxon>
    </lineage>
</organism>